<evidence type="ECO:0000256" key="1">
    <source>
        <dbReference type="SAM" id="Coils"/>
    </source>
</evidence>
<dbReference type="EMBL" id="JAAAIN010000337">
    <property type="protein sequence ID" value="KAG0316016.1"/>
    <property type="molecule type" value="Genomic_DNA"/>
</dbReference>
<dbReference type="OrthoDB" id="120976at2759"/>
<gene>
    <name evidence="3" type="ORF">BGZ97_007558</name>
</gene>
<keyword evidence="4" id="KW-1185">Reference proteome</keyword>
<dbReference type="Gene3D" id="3.40.50.300">
    <property type="entry name" value="P-loop containing nucleotide triphosphate hydrolases"/>
    <property type="match status" value="1"/>
</dbReference>
<dbReference type="InterPro" id="IPR007111">
    <property type="entry name" value="NACHT_NTPase"/>
</dbReference>
<dbReference type="SUPFAM" id="SSF52540">
    <property type="entry name" value="P-loop containing nucleoside triphosphate hydrolases"/>
    <property type="match status" value="1"/>
</dbReference>
<organism evidence="3 4">
    <name type="scientific">Linnemannia gamsii</name>
    <dbReference type="NCBI Taxonomy" id="64522"/>
    <lineage>
        <taxon>Eukaryota</taxon>
        <taxon>Fungi</taxon>
        <taxon>Fungi incertae sedis</taxon>
        <taxon>Mucoromycota</taxon>
        <taxon>Mortierellomycotina</taxon>
        <taxon>Mortierellomycetes</taxon>
        <taxon>Mortierellales</taxon>
        <taxon>Mortierellaceae</taxon>
        <taxon>Linnemannia</taxon>
    </lineage>
</organism>
<evidence type="ECO:0000313" key="3">
    <source>
        <dbReference type="EMBL" id="KAG0316016.1"/>
    </source>
</evidence>
<comment type="caution">
    <text evidence="3">The sequence shown here is derived from an EMBL/GenBank/DDBJ whole genome shotgun (WGS) entry which is preliminary data.</text>
</comment>
<accession>A0A9P6RD03</accession>
<sequence>MLNISTQYPNTPLLSVSSDRLAPDLAQARPELVASGPRFSLGKLPIRPNHYVPRAESAKLFELLKDQPKALIEVIGLPGVGKTTLLQRLIHPRPDAFFASYDLLAWIDCSSVNRAHADIQAIGYALGYGNLRPQTALRQVASYVQQHPRSLLILDGLAPNNIDLVLTWLKPTFWSGQLIYTTAQPLTDKLKQRLKRDVDSLPLGRFTPEQAKDLVQQCLPQEPLDACDFAQVIRMTEGFPAVIQALCRHYQATKTSFRNFADFLAQPEQHQEVQNTLLSEIAQASLGPLEAETVTNPITARALTILKQAAWLGEPRIPLAFFGNEQVDQEAIQMLSQKQLEILDLDQATNSLKLNPAFLSVVQNRYLSEQRPLLEKNIQRLSEVFNYLTDNESSEGRHNKPEDLKPYTDLVHTLVFETCATVSFAENLPLLHQVLTLGSSLARLYYLHHGELQLAHDCLQGAQRLFKQGLSKEQIAHFEQRPEDFALSITRQEANQEEAQLLKLYAEEYLYQEGTLASQLVPRGQVAVEVIQNFEKSYAIQVNLSTVGNPEAVAYTLRNLTRALRKQGRLVDALERFDELARWFDRYPAVFNERVRTEILIDQGIIQKELEDARPAAERNYQPAIDALYETHRIFLRHETANQHQALGMLSIYLGEAYLAAGNFEAGMTHTCQILLYDGKRRERQGRAYFNLARAFYEAEYWALAKLFVDQALPIQIGAFQSVTEVLGLKIEQKLRQHQQTVTQSPSNAQSVNWETQASLTAYCEAQLVACSAPPKLISRDQIKVIEATADAWLWQQHAKAVLETEQAALEAQQAELTQKIAALEAQEKTQEEKRTLQLQQEALWYHTLAQRINLDAPENKHALLFAKQFQEEQLYQIIQLLRRANGEVLLKNKTALAERLNEAVSRALPKIEFGATTGTSDTVDLPAIVQAVTKLLSEPRSDQKAGVLRVADSEQKSKSLHVSAGIQQQVEEMAYYAARCWQPVFSGQAWRTQDIQTLAEYGARRVMDYLKTGGVDMLSSQERVILALMMGEASTRLSQPKAGRSSRGGWSVQGFFSKPGVKVETEEQGAGLYLPSQQVRPSVYGYRFGSPLEARTRPYQGVFKSEAEAQQVIEETQHQQNSCLVM</sequence>
<reference evidence="3" key="1">
    <citation type="journal article" date="2020" name="Fungal Divers.">
        <title>Resolving the Mortierellaceae phylogeny through synthesis of multi-gene phylogenetics and phylogenomics.</title>
        <authorList>
            <person name="Vandepol N."/>
            <person name="Liber J."/>
            <person name="Desiro A."/>
            <person name="Na H."/>
            <person name="Kennedy M."/>
            <person name="Barry K."/>
            <person name="Grigoriev I.V."/>
            <person name="Miller A.N."/>
            <person name="O'Donnell K."/>
            <person name="Stajich J.E."/>
            <person name="Bonito G."/>
        </authorList>
    </citation>
    <scope>NUCLEOTIDE SEQUENCE</scope>
    <source>
        <strain evidence="3">NVP60</strain>
    </source>
</reference>
<dbReference type="Pfam" id="PF05729">
    <property type="entry name" value="NACHT"/>
    <property type="match status" value="1"/>
</dbReference>
<dbReference type="GO" id="GO:0043531">
    <property type="term" value="F:ADP binding"/>
    <property type="evidence" value="ECO:0007669"/>
    <property type="project" value="InterPro"/>
</dbReference>
<feature type="domain" description="NACHT" evidence="2">
    <location>
        <begin position="74"/>
        <end position="219"/>
    </location>
</feature>
<dbReference type="InterPro" id="IPR027417">
    <property type="entry name" value="P-loop_NTPase"/>
</dbReference>
<proteinExistence type="predicted"/>
<feature type="coiled-coil region" evidence="1">
    <location>
        <begin position="800"/>
        <end position="834"/>
    </location>
</feature>
<dbReference type="Proteomes" id="UP000823405">
    <property type="component" value="Unassembled WGS sequence"/>
</dbReference>
<evidence type="ECO:0000313" key="4">
    <source>
        <dbReference type="Proteomes" id="UP000823405"/>
    </source>
</evidence>
<keyword evidence="1" id="KW-0175">Coiled coil</keyword>
<protein>
    <recommendedName>
        <fullName evidence="2">NACHT domain-containing protein</fullName>
    </recommendedName>
</protein>
<evidence type="ECO:0000259" key="2">
    <source>
        <dbReference type="Pfam" id="PF05729"/>
    </source>
</evidence>
<name>A0A9P6RD03_9FUNG</name>
<dbReference type="AlphaFoldDB" id="A0A9P6RD03"/>